<keyword evidence="3" id="KW-1185">Reference proteome</keyword>
<feature type="region of interest" description="Disordered" evidence="1">
    <location>
        <begin position="156"/>
        <end position="193"/>
    </location>
</feature>
<dbReference type="Proteomes" id="UP000604381">
    <property type="component" value="Unassembled WGS sequence"/>
</dbReference>
<gene>
    <name evidence="2" type="ORF">ISN26_05360</name>
</gene>
<name>A0A930XY99_9GAMM</name>
<evidence type="ECO:0000313" key="3">
    <source>
        <dbReference type="Proteomes" id="UP000604381"/>
    </source>
</evidence>
<dbReference type="AlphaFoldDB" id="A0A930XY99"/>
<accession>A0A930XY99</accession>
<evidence type="ECO:0000256" key="1">
    <source>
        <dbReference type="SAM" id="MobiDB-lite"/>
    </source>
</evidence>
<comment type="caution">
    <text evidence="2">The sequence shown here is derived from an EMBL/GenBank/DDBJ whole genome shotgun (WGS) entry which is preliminary data.</text>
</comment>
<feature type="compositionally biased region" description="Basic residues" evidence="1">
    <location>
        <begin position="168"/>
        <end position="177"/>
    </location>
</feature>
<protein>
    <submittedName>
        <fullName evidence="2">Uncharacterized protein</fullName>
    </submittedName>
</protein>
<evidence type="ECO:0000313" key="2">
    <source>
        <dbReference type="EMBL" id="MBF2735489.1"/>
    </source>
</evidence>
<proteinExistence type="predicted"/>
<reference evidence="2" key="1">
    <citation type="submission" date="2020-10" db="EMBL/GenBank/DDBJ databases">
        <title>An improved Amphimedon queenslandica hologenome assembly reveals how three proteobacterial symbionts can extend the metabolic phenotypic of their marine sponge host.</title>
        <authorList>
            <person name="Degnan B."/>
            <person name="Degnan S."/>
            <person name="Xiang X."/>
        </authorList>
    </citation>
    <scope>NUCLEOTIDE SEQUENCE</scope>
    <source>
        <strain evidence="2">AqS2</strain>
    </source>
</reference>
<organism evidence="2 3">
    <name type="scientific">Candidatus Amphirhobacter heronislandensis</name>
    <dbReference type="NCBI Taxonomy" id="1732024"/>
    <lineage>
        <taxon>Bacteria</taxon>
        <taxon>Pseudomonadati</taxon>
        <taxon>Pseudomonadota</taxon>
        <taxon>Gammaproteobacteria</taxon>
        <taxon>Candidatus Tethybacterales</taxon>
        <taxon>Candidatus Tethybacteraceae</taxon>
        <taxon>Candidatus Amphirhobacter</taxon>
    </lineage>
</organism>
<sequence length="266" mass="28983">MLLVQRRDRVEAGVQPRLFLPQGAGQVHVDAVRHRDVVAALAVQQQLPAHEGVDRPDRRPLLVAGVLEQPAAEAGALAAGADGQQRRRRDHLALGVVRRLRQRRLGLEPALVGAADAAVGLHRRREERVQLVHAGRPVQAGAVDEGEHRPLVLRQPRRDARQGVQRQRVQRRRRRKGRGELGVAGMPGEQPQRPQLLGLSAQAAGVGLDQQAVPGVDDRGDQAVDLLAVLDEADRLEAAFDLAQAVARALADVRGVIDEVLVQQQR</sequence>
<dbReference type="EMBL" id="JADHEI010000033">
    <property type="protein sequence ID" value="MBF2735489.1"/>
    <property type="molecule type" value="Genomic_DNA"/>
</dbReference>